<comment type="caution">
    <text evidence="1">The sequence shown here is derived from an EMBL/GenBank/DDBJ whole genome shotgun (WGS) entry which is preliminary data.</text>
</comment>
<proteinExistence type="predicted"/>
<accession>A0A7C5YFI8</accession>
<dbReference type="Pfam" id="PF06348">
    <property type="entry name" value="DUF1059"/>
    <property type="match status" value="1"/>
</dbReference>
<dbReference type="AlphaFoldDB" id="A0A7C5YFI8"/>
<dbReference type="EMBL" id="DRXS01000161">
    <property type="protein sequence ID" value="HHR40761.1"/>
    <property type="molecule type" value="Genomic_DNA"/>
</dbReference>
<organism evidence="1">
    <name type="scientific">Caldiarchaeum subterraneum</name>
    <dbReference type="NCBI Taxonomy" id="311458"/>
    <lineage>
        <taxon>Archaea</taxon>
        <taxon>Nitrososphaerota</taxon>
        <taxon>Candidatus Caldarchaeales</taxon>
        <taxon>Candidatus Caldarchaeaceae</taxon>
        <taxon>Candidatus Caldarchaeum</taxon>
    </lineage>
</organism>
<sequence>MPSFSCKDVMPNCSFEIKNASSMDELMTLLTAHAKHAHKIEKIPSDVLEKVKKAIKP</sequence>
<gene>
    <name evidence="1" type="ORF">ENM42_02915</name>
</gene>
<protein>
    <submittedName>
        <fullName evidence="1">DUF1059 domain-containing protein</fullName>
    </submittedName>
</protein>
<reference evidence="1" key="1">
    <citation type="journal article" date="2020" name="mSystems">
        <title>Genome- and Community-Level Interaction Insights into Carbon Utilization and Element Cycling Functions of Hydrothermarchaeota in Hydrothermal Sediment.</title>
        <authorList>
            <person name="Zhou Z."/>
            <person name="Liu Y."/>
            <person name="Xu W."/>
            <person name="Pan J."/>
            <person name="Luo Z.H."/>
            <person name="Li M."/>
        </authorList>
    </citation>
    <scope>NUCLEOTIDE SEQUENCE [LARGE SCALE GENOMIC DNA]</scope>
    <source>
        <strain evidence="1">SpSt-1084</strain>
    </source>
</reference>
<evidence type="ECO:0000313" key="1">
    <source>
        <dbReference type="EMBL" id="HHR40761.1"/>
    </source>
</evidence>
<name>A0A7C5YFI8_CALS0</name>
<dbReference type="InterPro" id="IPR009409">
    <property type="entry name" value="DUF1059"/>
</dbReference>